<dbReference type="Proteomes" id="UP001383192">
    <property type="component" value="Unassembled WGS sequence"/>
</dbReference>
<feature type="transmembrane region" description="Helical" evidence="1">
    <location>
        <begin position="330"/>
        <end position="352"/>
    </location>
</feature>
<evidence type="ECO:0000313" key="3">
    <source>
        <dbReference type="Proteomes" id="UP001383192"/>
    </source>
</evidence>
<dbReference type="PANTHER" id="PTHR35043">
    <property type="entry name" value="TRANSCRIPTION FACTOR DOMAIN-CONTAINING PROTEIN"/>
    <property type="match status" value="1"/>
</dbReference>
<organism evidence="2 3">
    <name type="scientific">Paramarasmius palmivorus</name>
    <dbReference type="NCBI Taxonomy" id="297713"/>
    <lineage>
        <taxon>Eukaryota</taxon>
        <taxon>Fungi</taxon>
        <taxon>Dikarya</taxon>
        <taxon>Basidiomycota</taxon>
        <taxon>Agaricomycotina</taxon>
        <taxon>Agaricomycetes</taxon>
        <taxon>Agaricomycetidae</taxon>
        <taxon>Agaricales</taxon>
        <taxon>Marasmiineae</taxon>
        <taxon>Marasmiaceae</taxon>
        <taxon>Paramarasmius</taxon>
    </lineage>
</organism>
<keyword evidence="1" id="KW-1133">Transmembrane helix</keyword>
<dbReference type="AlphaFoldDB" id="A0AAW0BXC8"/>
<reference evidence="2 3" key="1">
    <citation type="submission" date="2024-01" db="EMBL/GenBank/DDBJ databases">
        <title>A draft genome for a cacao thread blight-causing isolate of Paramarasmius palmivorus.</title>
        <authorList>
            <person name="Baruah I.K."/>
            <person name="Bukari Y."/>
            <person name="Amoako-Attah I."/>
            <person name="Meinhardt L.W."/>
            <person name="Bailey B.A."/>
            <person name="Cohen S.P."/>
        </authorList>
    </citation>
    <scope>NUCLEOTIDE SEQUENCE [LARGE SCALE GENOMIC DNA]</scope>
    <source>
        <strain evidence="2 3">GH-12</strain>
    </source>
</reference>
<comment type="caution">
    <text evidence="2">The sequence shown here is derived from an EMBL/GenBank/DDBJ whole genome shotgun (WGS) entry which is preliminary data.</text>
</comment>
<protein>
    <submittedName>
        <fullName evidence="2">Uncharacterized protein</fullName>
    </submittedName>
</protein>
<accession>A0AAW0BXC8</accession>
<keyword evidence="1" id="KW-0812">Transmembrane</keyword>
<feature type="transmembrane region" description="Helical" evidence="1">
    <location>
        <begin position="297"/>
        <end position="318"/>
    </location>
</feature>
<keyword evidence="3" id="KW-1185">Reference proteome</keyword>
<name>A0AAW0BXC8_9AGAR</name>
<evidence type="ECO:0000313" key="2">
    <source>
        <dbReference type="EMBL" id="KAK7030834.1"/>
    </source>
</evidence>
<proteinExistence type="predicted"/>
<feature type="transmembrane region" description="Helical" evidence="1">
    <location>
        <begin position="381"/>
        <end position="404"/>
    </location>
</feature>
<dbReference type="EMBL" id="JAYKXP010000074">
    <property type="protein sequence ID" value="KAK7030834.1"/>
    <property type="molecule type" value="Genomic_DNA"/>
</dbReference>
<dbReference type="PANTHER" id="PTHR35043:SF7">
    <property type="entry name" value="TRANSCRIPTION FACTOR DOMAIN-CONTAINING PROTEIN"/>
    <property type="match status" value="1"/>
</dbReference>
<sequence length="425" mass="48790">MRQWYSAKLISEKYAEFGWGKPHAFFALMGGFVLYDGNSSHHLWDVDSRSSLLNDPVHQKYRRAEYEIARQIEAEWSSTYKEPLLDEMRHLSIPDGRNSILGSEAYSCLLHFFLAKRFIIVTEEEVQDRSHADMLSKLVALVQTSWFITQCVSRAAAGLSITEVEVIALAFAVLNSITCCFWWHKPFYVRYPMRVTWRRGKDDVEDSVDATKSVPAGFFRTGWVALWEALKANVEHARNPLGSHHWFEEAFKALPLFIFIPLYPVFSVLIKFQEILAGSDDDQGKHLFSSRLDKDPYWLYVVSYLVAILFGAIHCCAWNFDFPTELEAMIWRVASLVVTCLPLFVGIFHTLLDDESPFQWELPFAPRVMVIYQNTNVFECILVVVAMSYVAARLALITIALSALRALSPEAYQTVQWTSYIPHIG</sequence>
<feature type="transmembrane region" description="Helical" evidence="1">
    <location>
        <begin position="253"/>
        <end position="272"/>
    </location>
</feature>
<evidence type="ECO:0000256" key="1">
    <source>
        <dbReference type="SAM" id="Phobius"/>
    </source>
</evidence>
<keyword evidence="1" id="KW-0472">Membrane</keyword>
<gene>
    <name evidence="2" type="ORF">VNI00_013942</name>
</gene>